<dbReference type="SUPFAM" id="SSF55753">
    <property type="entry name" value="Actin depolymerizing proteins"/>
    <property type="match status" value="5"/>
</dbReference>
<dbReference type="GO" id="GO:0007417">
    <property type="term" value="P:central nervous system development"/>
    <property type="evidence" value="ECO:0007669"/>
    <property type="project" value="TreeGrafter"/>
</dbReference>
<protein>
    <recommendedName>
        <fullName evidence="9">Gelsolin-like domain-containing protein</fullName>
    </recommendedName>
</protein>
<sequence>MCLSLSLTMVTHKEFEKAGKEPGLQIWRVEKMDLKPVPKELYGNFFMGDAYILLHTTSAQSYNLHMWLGSECSMDERCAAAIFLMQLDEFLEDKPVQFREVQGTESLDFLAYFKSGLKYKKGGVASGMEHAVTNDMRDKRLLHVKGRRYIRAIEVEFDWASFNSGDCFIIDLGSDIYHWSSSCCNPFERMKATQVSMEIRDNERGGRPNWQMIDKDNVPQAVIDALGPVPSEFPAATPDDRTAELSSQKMASLHMISDATGSMKTTLVAEKCPFTQDTLSPSECYIVDNIKNNKIFLWKGPEANKAERKAAMAAAEAFLKDKHYGSNVQIEVLPGGAESALFKEFFVNWLDKYETTCPSQAYVIGRIARVEQVPFDASTLHSNNAMAAQHCMVDDGSGKVQIWRIQGGKKVEVDRENYGHFYGGDCYLILYTYRPNGGEKHIIYIWQGLKCTQDELVASAYLAVQLDNSMGTSPVQVRVTQSQETAHLMSLFKDKSMIIHLGGTSGKKDQTRAASTRLFQIRRGSTKATRAVEVQACAGSLNTNDVFVLKTPESLFIWKGVGSTAEEMVTAKYVAKYLGGDATELSEGKEPVGFWAPLGGRKEYQTSKSLQKAVKSIRLFGCSNKTGRLIAEEVPGEIAQSDLATDDIMLLDAWDQIFIWVGKDSNEVEKTGAPKIAKEYLDSDPSSRADIPIITIKQGQEPPSFTGWFQAWDPKMWCKGSVEQGQVSV</sequence>
<evidence type="ECO:0000256" key="2">
    <source>
        <dbReference type="ARBA" id="ARBA00008418"/>
    </source>
</evidence>
<feature type="domain" description="Gelsolin-like" evidence="9">
    <location>
        <begin position="270"/>
        <end position="342"/>
    </location>
</feature>
<evidence type="ECO:0000256" key="4">
    <source>
        <dbReference type="ARBA" id="ARBA00022490"/>
    </source>
</evidence>
<dbReference type="InterPro" id="IPR007122">
    <property type="entry name" value="Villin/Gelsolin"/>
</dbReference>
<dbReference type="PANTHER" id="PTHR11977">
    <property type="entry name" value="VILLIN"/>
    <property type="match status" value="1"/>
</dbReference>
<keyword evidence="11" id="KW-1185">Reference proteome</keyword>
<dbReference type="InterPro" id="IPR029006">
    <property type="entry name" value="ADF-H/Gelsolin-like_dom_sf"/>
</dbReference>
<dbReference type="Proteomes" id="UP001152803">
    <property type="component" value="Unassembled WGS sequence"/>
</dbReference>
<gene>
    <name evidence="10" type="ORF">COCON_G00064540</name>
</gene>
<feature type="domain" description="Gelsolin-like" evidence="9">
    <location>
        <begin position="34"/>
        <end position="110"/>
    </location>
</feature>
<dbReference type="EMBL" id="JAFJMO010000004">
    <property type="protein sequence ID" value="KAJ8279388.1"/>
    <property type="molecule type" value="Genomic_DNA"/>
</dbReference>
<dbReference type="Gene3D" id="3.40.20.10">
    <property type="entry name" value="Severin"/>
    <property type="match status" value="6"/>
</dbReference>
<dbReference type="CDD" id="cd11293">
    <property type="entry name" value="gelsolin_S4_like"/>
    <property type="match status" value="1"/>
</dbReference>
<dbReference type="CDD" id="cd11289">
    <property type="entry name" value="gelsolin_S2_like"/>
    <property type="match status" value="1"/>
</dbReference>
<dbReference type="InterPro" id="IPR036180">
    <property type="entry name" value="Gelsolin-like_dom_sf"/>
</dbReference>
<keyword evidence="4" id="KW-0963">Cytoplasm</keyword>
<dbReference type="PANTHER" id="PTHR11977:SF27">
    <property type="entry name" value="SCINDERIN LIKE A-RELATED"/>
    <property type="match status" value="1"/>
</dbReference>
<dbReference type="FunFam" id="3.40.20.10:FF:000002">
    <property type="entry name" value="Gelsolin"/>
    <property type="match status" value="1"/>
</dbReference>
<keyword evidence="7" id="KW-0009">Actin-binding</keyword>
<dbReference type="AlphaFoldDB" id="A0A9Q1DS04"/>
<dbReference type="SUPFAM" id="SSF82754">
    <property type="entry name" value="C-terminal, gelsolin-like domain of Sec23/24"/>
    <property type="match status" value="1"/>
</dbReference>
<organism evidence="10 11">
    <name type="scientific">Conger conger</name>
    <name type="common">Conger eel</name>
    <name type="synonym">Muraena conger</name>
    <dbReference type="NCBI Taxonomy" id="82655"/>
    <lineage>
        <taxon>Eukaryota</taxon>
        <taxon>Metazoa</taxon>
        <taxon>Chordata</taxon>
        <taxon>Craniata</taxon>
        <taxon>Vertebrata</taxon>
        <taxon>Euteleostomi</taxon>
        <taxon>Actinopterygii</taxon>
        <taxon>Neopterygii</taxon>
        <taxon>Teleostei</taxon>
        <taxon>Anguilliformes</taxon>
        <taxon>Congridae</taxon>
        <taxon>Conger</taxon>
    </lineage>
</organism>
<comment type="similarity">
    <text evidence="2">Belongs to the villin/gelsolin family.</text>
</comment>
<evidence type="ECO:0000256" key="7">
    <source>
        <dbReference type="ARBA" id="ARBA00023203"/>
    </source>
</evidence>
<dbReference type="GO" id="GO:0005737">
    <property type="term" value="C:cytoplasm"/>
    <property type="evidence" value="ECO:0007669"/>
    <property type="project" value="TreeGrafter"/>
</dbReference>
<evidence type="ECO:0000256" key="5">
    <source>
        <dbReference type="ARBA" id="ARBA00022737"/>
    </source>
</evidence>
<comment type="subcellular location">
    <subcellularLocation>
        <location evidence="1">Cytoplasm</location>
        <location evidence="1">Cytoskeleton</location>
    </subcellularLocation>
</comment>
<evidence type="ECO:0000259" key="9">
    <source>
        <dbReference type="Pfam" id="PF00626"/>
    </source>
</evidence>
<evidence type="ECO:0000256" key="3">
    <source>
        <dbReference type="ARBA" id="ARBA00022467"/>
    </source>
</evidence>
<dbReference type="GO" id="GO:0030031">
    <property type="term" value="P:cell projection assembly"/>
    <property type="evidence" value="ECO:0007669"/>
    <property type="project" value="TreeGrafter"/>
</dbReference>
<evidence type="ECO:0000313" key="10">
    <source>
        <dbReference type="EMBL" id="KAJ8279388.1"/>
    </source>
</evidence>
<dbReference type="GO" id="GO:0051015">
    <property type="term" value="F:actin filament binding"/>
    <property type="evidence" value="ECO:0007669"/>
    <property type="project" value="InterPro"/>
</dbReference>
<evidence type="ECO:0000256" key="1">
    <source>
        <dbReference type="ARBA" id="ARBA00004245"/>
    </source>
</evidence>
<dbReference type="GO" id="GO:0015629">
    <property type="term" value="C:actin cytoskeleton"/>
    <property type="evidence" value="ECO:0007669"/>
    <property type="project" value="TreeGrafter"/>
</dbReference>
<accession>A0A9Q1DS04</accession>
<dbReference type="GO" id="GO:0008154">
    <property type="term" value="P:actin polymerization or depolymerization"/>
    <property type="evidence" value="ECO:0007669"/>
    <property type="project" value="TreeGrafter"/>
</dbReference>
<evidence type="ECO:0000256" key="6">
    <source>
        <dbReference type="ARBA" id="ARBA00022837"/>
    </source>
</evidence>
<dbReference type="SMART" id="SM00262">
    <property type="entry name" value="GEL"/>
    <property type="match status" value="6"/>
</dbReference>
<dbReference type="GO" id="GO:0051014">
    <property type="term" value="P:actin filament severing"/>
    <property type="evidence" value="ECO:0007669"/>
    <property type="project" value="TreeGrafter"/>
</dbReference>
<dbReference type="InterPro" id="IPR007123">
    <property type="entry name" value="Gelsolin-like_dom"/>
</dbReference>
<evidence type="ECO:0000256" key="8">
    <source>
        <dbReference type="ARBA" id="ARBA00023212"/>
    </source>
</evidence>
<feature type="domain" description="Gelsolin-like" evidence="9">
    <location>
        <begin position="633"/>
        <end position="705"/>
    </location>
</feature>
<keyword evidence="6" id="KW-0106">Calcium</keyword>
<dbReference type="FunFam" id="3.40.20.10:FF:000005">
    <property type="entry name" value="Gelsolin"/>
    <property type="match status" value="1"/>
</dbReference>
<evidence type="ECO:0000313" key="11">
    <source>
        <dbReference type="Proteomes" id="UP001152803"/>
    </source>
</evidence>
<proteinExistence type="inferred from homology"/>
<dbReference type="Pfam" id="PF00626">
    <property type="entry name" value="Gelsolin"/>
    <property type="match status" value="6"/>
</dbReference>
<feature type="domain" description="Gelsolin-like" evidence="9">
    <location>
        <begin position="529"/>
        <end position="578"/>
    </location>
</feature>
<dbReference type="OrthoDB" id="6375767at2759"/>
<dbReference type="PRINTS" id="PR00597">
    <property type="entry name" value="GELSOLIN"/>
</dbReference>
<dbReference type="FunFam" id="3.40.20.10:FF:000004">
    <property type="entry name" value="Gelsolin"/>
    <property type="match status" value="1"/>
</dbReference>
<dbReference type="CDD" id="cd11288">
    <property type="entry name" value="gelsolin_S5_like"/>
    <property type="match status" value="1"/>
</dbReference>
<dbReference type="FunFam" id="3.40.20.10:FF:000001">
    <property type="entry name" value="Gelsolin"/>
    <property type="match status" value="1"/>
</dbReference>
<name>A0A9Q1DS04_CONCO</name>
<keyword evidence="5" id="KW-0677">Repeat</keyword>
<keyword evidence="8" id="KW-0206">Cytoskeleton</keyword>
<feature type="domain" description="Gelsolin-like" evidence="9">
    <location>
        <begin position="409"/>
        <end position="489"/>
    </location>
</feature>
<reference evidence="10" key="1">
    <citation type="journal article" date="2023" name="Science">
        <title>Genome structures resolve the early diversification of teleost fishes.</title>
        <authorList>
            <person name="Parey E."/>
            <person name="Louis A."/>
            <person name="Montfort J."/>
            <person name="Bouchez O."/>
            <person name="Roques C."/>
            <person name="Iampietro C."/>
            <person name="Lluch J."/>
            <person name="Castinel A."/>
            <person name="Donnadieu C."/>
            <person name="Desvignes T."/>
            <person name="Floi Bucao C."/>
            <person name="Jouanno E."/>
            <person name="Wen M."/>
            <person name="Mejri S."/>
            <person name="Dirks R."/>
            <person name="Jansen H."/>
            <person name="Henkel C."/>
            <person name="Chen W.J."/>
            <person name="Zahm M."/>
            <person name="Cabau C."/>
            <person name="Klopp C."/>
            <person name="Thompson A.W."/>
            <person name="Robinson-Rechavi M."/>
            <person name="Braasch I."/>
            <person name="Lecointre G."/>
            <person name="Bobe J."/>
            <person name="Postlethwait J.H."/>
            <person name="Berthelot C."/>
            <person name="Roest Crollius H."/>
            <person name="Guiguen Y."/>
        </authorList>
    </citation>
    <scope>NUCLEOTIDE SEQUENCE</scope>
    <source>
        <strain evidence="10">Concon-B</strain>
    </source>
</reference>
<dbReference type="GO" id="GO:0051016">
    <property type="term" value="P:barbed-end actin filament capping"/>
    <property type="evidence" value="ECO:0007669"/>
    <property type="project" value="TreeGrafter"/>
</dbReference>
<feature type="domain" description="Gelsolin-like" evidence="9">
    <location>
        <begin position="151"/>
        <end position="208"/>
    </location>
</feature>
<dbReference type="CDD" id="cd11291">
    <property type="entry name" value="gelsolin_S6_like"/>
    <property type="match status" value="1"/>
</dbReference>
<dbReference type="GO" id="GO:0005546">
    <property type="term" value="F:phosphatidylinositol-4,5-bisphosphate binding"/>
    <property type="evidence" value="ECO:0007669"/>
    <property type="project" value="TreeGrafter"/>
</dbReference>
<dbReference type="CDD" id="cd11290">
    <property type="entry name" value="gelsolin_S1_like"/>
    <property type="match status" value="1"/>
</dbReference>
<keyword evidence="3" id="KW-0117">Actin capping</keyword>
<comment type="caution">
    <text evidence="10">The sequence shown here is derived from an EMBL/GenBank/DDBJ whole genome shotgun (WGS) entry which is preliminary data.</text>
</comment>